<sequence length="411" mass="45956">MASESATVSVESVDALTEYKVYKQFGYHQKAAESLALYLKNNKLSLAATKPLVTELATLWLQAKQMDALADVITQYRDALDKSDAEQLIKDGLVVENNHLGLRVLAEELLGWGVKEAAQELGLDRDEISGGAAHGKPMAAAKAAVADVGKNKPAADVQRHLLVHGDVGSWQINQDERDVLLGMTKAEYGYRLLKDQLVYDAAIRTLNKAIRQSEKPASLIIDALSLDYRNNKLTVFAQHLWRLYYSLGQYGGRVKERMLGWGYNLGSHSMFDELAANPSEQRLREIGLSQGYITRGSSAIKAKRRALVDSVANQDSVAETPTERILRDAESLLTYGQLEHSMELLETSILEHPQESQLYIALFDLYERAEDWPRLEKMLHQIRDTVKTPPEEVVLAMSQLLQRIHHGGVQH</sequence>
<dbReference type="Proteomes" id="UP000653156">
    <property type="component" value="Chromosome"/>
</dbReference>
<name>A0A892ZLH6_9NEIS</name>
<dbReference type="KEGG" id="ptes:JQU52_02710"/>
<evidence type="ECO:0000313" key="1">
    <source>
        <dbReference type="EMBL" id="QRQ83248.1"/>
    </source>
</evidence>
<evidence type="ECO:0000313" key="2">
    <source>
        <dbReference type="Proteomes" id="UP000653156"/>
    </source>
</evidence>
<dbReference type="AlphaFoldDB" id="A0A892ZLH6"/>
<organism evidence="1 2">
    <name type="scientific">Paralysiella testudinis</name>
    <dbReference type="NCBI Taxonomy" id="2809020"/>
    <lineage>
        <taxon>Bacteria</taxon>
        <taxon>Pseudomonadati</taxon>
        <taxon>Pseudomonadota</taxon>
        <taxon>Betaproteobacteria</taxon>
        <taxon>Neisseriales</taxon>
        <taxon>Neisseriaceae</taxon>
        <taxon>Paralysiella</taxon>
    </lineage>
</organism>
<dbReference type="EMBL" id="CP069798">
    <property type="protein sequence ID" value="QRQ83248.1"/>
    <property type="molecule type" value="Genomic_DNA"/>
</dbReference>
<gene>
    <name evidence="1" type="ORF">JQU52_02710</name>
</gene>
<proteinExistence type="predicted"/>
<protein>
    <submittedName>
        <fullName evidence="1">Uncharacterized protein</fullName>
    </submittedName>
</protein>
<dbReference type="Gene3D" id="1.25.40.10">
    <property type="entry name" value="Tetratricopeptide repeat domain"/>
    <property type="match status" value="1"/>
</dbReference>
<reference evidence="1" key="1">
    <citation type="submission" date="2021-02" db="EMBL/GenBank/DDBJ databases">
        <title>Neisseriaceae sp. 26B isolated from the cloaca of a Common Toad-headed Turtle (Mesoclemmys nasuta).</title>
        <authorList>
            <person name="Spergser J."/>
            <person name="Busse H.-J."/>
        </authorList>
    </citation>
    <scope>NUCLEOTIDE SEQUENCE</scope>
    <source>
        <strain evidence="1">26B</strain>
    </source>
</reference>
<dbReference type="InterPro" id="IPR011990">
    <property type="entry name" value="TPR-like_helical_dom_sf"/>
</dbReference>
<keyword evidence="2" id="KW-1185">Reference proteome</keyword>
<accession>A0A892ZLH6</accession>